<feature type="domain" description="Helicase C-terminal" evidence="20">
    <location>
        <begin position="375"/>
        <end position="556"/>
    </location>
</feature>
<evidence type="ECO:0000256" key="2">
    <source>
        <dbReference type="ARBA" id="ARBA00001946"/>
    </source>
</evidence>
<protein>
    <submittedName>
        <fullName evidence="22">Uncharacterized protein</fullName>
    </submittedName>
</protein>
<dbReference type="Pfam" id="PF00636">
    <property type="entry name" value="Ribonuclease_3"/>
    <property type="match status" value="2"/>
</dbReference>
<comment type="cofactor">
    <cofactor evidence="2">
        <name>Mg(2+)</name>
        <dbReference type="ChEBI" id="CHEBI:18420"/>
    </cofactor>
</comment>
<keyword evidence="10" id="KW-0067">ATP-binding</keyword>
<accession>A0ABQ9LMN8</accession>
<dbReference type="SUPFAM" id="SSF54768">
    <property type="entry name" value="dsRNA-binding domain-like"/>
    <property type="match status" value="1"/>
</dbReference>
<keyword evidence="23" id="KW-1185">Reference proteome</keyword>
<evidence type="ECO:0000259" key="21">
    <source>
        <dbReference type="PROSITE" id="PS51327"/>
    </source>
</evidence>
<dbReference type="InterPro" id="IPR011545">
    <property type="entry name" value="DEAD/DEAH_box_helicase_dom"/>
</dbReference>
<feature type="domain" description="Helicase ATP-binding" evidence="19">
    <location>
        <begin position="29"/>
        <end position="194"/>
    </location>
</feature>
<dbReference type="InterPro" id="IPR011907">
    <property type="entry name" value="RNase_III"/>
</dbReference>
<keyword evidence="7" id="KW-0255">Endonuclease</keyword>
<keyword evidence="8" id="KW-0378">Hydrolase</keyword>
<dbReference type="SMART" id="SM00490">
    <property type="entry name" value="HELICc"/>
    <property type="match status" value="1"/>
</dbReference>
<dbReference type="InterPro" id="IPR038248">
    <property type="entry name" value="Dicer_dimer_sf"/>
</dbReference>
<evidence type="ECO:0000256" key="12">
    <source>
        <dbReference type="ARBA" id="ARBA00022884"/>
    </source>
</evidence>
<dbReference type="Gene3D" id="3.30.160.380">
    <property type="entry name" value="Dicer dimerisation domain"/>
    <property type="match status" value="1"/>
</dbReference>
<feature type="domain" description="DRBM" evidence="16">
    <location>
        <begin position="1328"/>
        <end position="1395"/>
    </location>
</feature>
<gene>
    <name evidence="22" type="ORF">P3X46_017456</name>
</gene>
<keyword evidence="5" id="KW-0677">Repeat</keyword>
<comment type="similarity">
    <text evidence="14 15">Belongs to the helicase family. Dicer subfamily.</text>
</comment>
<feature type="domain" description="Dicer dsRNA-binding fold" evidence="21">
    <location>
        <begin position="560"/>
        <end position="646"/>
    </location>
</feature>
<dbReference type="InterPro" id="IPR036085">
    <property type="entry name" value="PAZ_dom_sf"/>
</dbReference>
<comment type="cofactor">
    <cofactor evidence="1">
        <name>Mn(2+)</name>
        <dbReference type="ChEBI" id="CHEBI:29035"/>
    </cofactor>
</comment>
<dbReference type="Pfam" id="PF00270">
    <property type="entry name" value="DEAD"/>
    <property type="match status" value="1"/>
</dbReference>
<evidence type="ECO:0000313" key="23">
    <source>
        <dbReference type="Proteomes" id="UP001174677"/>
    </source>
</evidence>
<dbReference type="InterPro" id="IPR014001">
    <property type="entry name" value="Helicase_ATP-bd"/>
</dbReference>
<dbReference type="InterPro" id="IPR005034">
    <property type="entry name" value="Dicer_dimerisation"/>
</dbReference>
<evidence type="ECO:0000256" key="6">
    <source>
        <dbReference type="ARBA" id="ARBA00022741"/>
    </source>
</evidence>
<dbReference type="InterPro" id="IPR003100">
    <property type="entry name" value="PAZ_dom"/>
</dbReference>
<dbReference type="InterPro" id="IPR001650">
    <property type="entry name" value="Helicase_C-like"/>
</dbReference>
<dbReference type="Pfam" id="PF00271">
    <property type="entry name" value="Helicase_C"/>
    <property type="match status" value="1"/>
</dbReference>
<dbReference type="Gene3D" id="3.30.160.20">
    <property type="match status" value="1"/>
</dbReference>
<dbReference type="SMART" id="SM00358">
    <property type="entry name" value="DSRM"/>
    <property type="match status" value="1"/>
</dbReference>
<dbReference type="Pfam" id="PF00035">
    <property type="entry name" value="dsrm"/>
    <property type="match status" value="1"/>
</dbReference>
<evidence type="ECO:0000259" key="17">
    <source>
        <dbReference type="PROSITE" id="PS50142"/>
    </source>
</evidence>
<keyword evidence="12 15" id="KW-0694">RNA-binding</keyword>
<dbReference type="PROSITE" id="PS50142">
    <property type="entry name" value="RNASE_3_2"/>
    <property type="match status" value="2"/>
</dbReference>
<evidence type="ECO:0000256" key="15">
    <source>
        <dbReference type="PROSITE-ProRule" id="PRU00657"/>
    </source>
</evidence>
<dbReference type="CDD" id="cd00593">
    <property type="entry name" value="RIBOc"/>
    <property type="match status" value="2"/>
</dbReference>
<evidence type="ECO:0000256" key="1">
    <source>
        <dbReference type="ARBA" id="ARBA00001936"/>
    </source>
</evidence>
<feature type="domain" description="RNase III" evidence="17">
    <location>
        <begin position="1155"/>
        <end position="1302"/>
    </location>
</feature>
<evidence type="ECO:0000256" key="11">
    <source>
        <dbReference type="ARBA" id="ARBA00022842"/>
    </source>
</evidence>
<evidence type="ECO:0000256" key="13">
    <source>
        <dbReference type="ARBA" id="ARBA00023211"/>
    </source>
</evidence>
<dbReference type="InterPro" id="IPR027417">
    <property type="entry name" value="P-loop_NTPase"/>
</dbReference>
<dbReference type="HAMAP" id="MF_00104">
    <property type="entry name" value="RNase_III"/>
    <property type="match status" value="1"/>
</dbReference>
<dbReference type="SMART" id="SM00949">
    <property type="entry name" value="PAZ"/>
    <property type="match status" value="1"/>
</dbReference>
<feature type="domain" description="PAZ" evidence="18">
    <location>
        <begin position="825"/>
        <end position="936"/>
    </location>
</feature>
<dbReference type="EMBL" id="JARPOI010000010">
    <property type="protein sequence ID" value="KAJ9169244.1"/>
    <property type="molecule type" value="Genomic_DNA"/>
</dbReference>
<reference evidence="22 23" key="1">
    <citation type="journal article" date="2023" name="Plant Biotechnol. J.">
        <title>Chromosome-level wild Hevea brasiliensis genome provides new tools for genomic-assisted breeding and valuable loci to elevate rubber yield.</title>
        <authorList>
            <person name="Cheng H."/>
            <person name="Song X."/>
            <person name="Hu Y."/>
            <person name="Wu T."/>
            <person name="Yang Q."/>
            <person name="An Z."/>
            <person name="Feng S."/>
            <person name="Deng Z."/>
            <person name="Wu W."/>
            <person name="Zeng X."/>
            <person name="Tu M."/>
            <person name="Wang X."/>
            <person name="Huang H."/>
        </authorList>
    </citation>
    <scope>NUCLEOTIDE SEQUENCE [LARGE SCALE GENOMIC DNA]</scope>
    <source>
        <strain evidence="22">MT/VB/25A 57/8</strain>
    </source>
</reference>
<evidence type="ECO:0000256" key="9">
    <source>
        <dbReference type="ARBA" id="ARBA00022806"/>
    </source>
</evidence>
<comment type="caution">
    <text evidence="22">The sequence shown here is derived from an EMBL/GenBank/DDBJ whole genome shotgun (WGS) entry which is preliminary data.</text>
</comment>
<dbReference type="Gene3D" id="1.10.1520.10">
    <property type="entry name" value="Ribonuclease III domain"/>
    <property type="match status" value="2"/>
</dbReference>
<dbReference type="CDD" id="cd18034">
    <property type="entry name" value="DEXHc_dicer"/>
    <property type="match status" value="1"/>
</dbReference>
<dbReference type="InterPro" id="IPR036389">
    <property type="entry name" value="RNase_III_sf"/>
</dbReference>
<dbReference type="Pfam" id="PF03368">
    <property type="entry name" value="Dicer_dimer"/>
    <property type="match status" value="1"/>
</dbReference>
<dbReference type="SMART" id="SM00535">
    <property type="entry name" value="RIBOc"/>
    <property type="match status" value="2"/>
</dbReference>
<organism evidence="22 23">
    <name type="scientific">Hevea brasiliensis</name>
    <name type="common">Para rubber tree</name>
    <name type="synonym">Siphonia brasiliensis</name>
    <dbReference type="NCBI Taxonomy" id="3981"/>
    <lineage>
        <taxon>Eukaryota</taxon>
        <taxon>Viridiplantae</taxon>
        <taxon>Streptophyta</taxon>
        <taxon>Embryophyta</taxon>
        <taxon>Tracheophyta</taxon>
        <taxon>Spermatophyta</taxon>
        <taxon>Magnoliopsida</taxon>
        <taxon>eudicotyledons</taxon>
        <taxon>Gunneridae</taxon>
        <taxon>Pentapetalae</taxon>
        <taxon>rosids</taxon>
        <taxon>fabids</taxon>
        <taxon>Malpighiales</taxon>
        <taxon>Euphorbiaceae</taxon>
        <taxon>Crotonoideae</taxon>
        <taxon>Micrandreae</taxon>
        <taxon>Hevea</taxon>
    </lineage>
</organism>
<dbReference type="PANTHER" id="PTHR14950:SF70">
    <property type="entry name" value="ENDORIBONUCLEASE DICER HOMOLOG 2"/>
    <property type="match status" value="1"/>
</dbReference>
<keyword evidence="9" id="KW-0347">Helicase</keyword>
<evidence type="ECO:0000256" key="7">
    <source>
        <dbReference type="ARBA" id="ARBA00022759"/>
    </source>
</evidence>
<sequence>MEPVYMDTDDTQKLAAEPLPFARSYQLEALEKALKQNTVLLLETGSGKTLVAIMLLRSYAHLLRKPSPFIAVFLVPQVVLVHQQAEAVESHTDLIVGKYCGEMGVDFRDAASWKQRLQKHEVLVMTPQILLDGLRHSFIKLDLIKVLIFDECHHASGKHPYACILTEFYHRQLSFGNCNLPRIFGMTASPIKSKGAKSEPTYWPKITELENMMHSKVYTCVSESVLAKFIPFSTPKFKFYEHTGVPNAVHVSLAEKLKILKAKYECHLKQSDLIDSAVESTSKKISKMHSTLMYCLDELGVWPAFKAAEVLSCPKSNFLSRGKSDAFGENIVKEFNLEASQTFDNCIRTGPKWSIGVNAKDDVDAGLLTTKIFCLVDSLLEYRDLNDIRCIVFVERVITAIVLQSLLSELLPRYNGWKSKYIAGNGSGLQTQTQKVHKETVEEFRKGKVNIIVATSILEEGLDVQSCNLVVRFDPSATISSFIQSRGRARMHNSDYLLMVKRGDLSTCSRLENYLSSGDIMRKESLRHAFVPCSPPKSELYDDDFYCVESTEAIVTLASSVSLINIYCFCLPSDRYFKPAPRCVIDEEREICTLLLPKSCPIETICVQGNIKTLKQKACLEACKQLHKIGALTDNLVPDCVEEEAVVKEVGNVPYDDEQPMYYPPELVSQGSKESKGTYYFYLIELNQNFDSDIPVHNIILLMRSELESNILSLDFDFELDRGRLTVKLKYIGEIDLTPEMVLICRKFLIALFKVLVDRNLNELEEILNGLQLSNDPEIDYLLLPSMGSCQKPSIDWNSIISILFSHENAWKYHVNSPLKDCTRTMWTKNGQVCKCMLQNSLVYTPHNGEVYCIEGISDHLDGRSLLKLKNGDYTSYKEYYKDKYDIELLFDQELLLRGRHIFPLHYYLLRCRQHKGKDSQNAYVELPPELCCIKMSPISISTFYSFTFVPSIMHRIESLLIAVNLKKMHLDHCTQNVVIPTIKVLEAITTKKCQEKFHLESLETLGDSFLKYAASQLLFKTYQKHHEGFLSIKKDKLISNDTLCKLGCDCKLPGFIRNESFDPKNWMVPGDASGNYSLREDFISNARSLYITRRRKLKKKKVADVVEALVGAYLSAGGEIAALLFLNWIGIKVDFFNTPYEPQFQVKPEDHIEIRHLESLLNYSFRDPSLLLEALTHGSYMLPEIPRCYQRLEFLGDAVLDYLITEYLYGKYPEISPGLLTEMRSASVNNDCYARSAVREGLHKHILYTSQKLDKDIGFAVKCCENYSSESTFGWESEISFPKVLGDVMESLAGAIFVDSGYNKDVVFRSIRPLLEPLVTLETLRLNPTKELNELCQIKHFKKKNPFVPLNNGMSSVTVEVKANGVKFKHTSTAANKKTAEKLASKEVLRVLKEKFNI</sequence>
<keyword evidence="6" id="KW-0547">Nucleotide-binding</keyword>
<dbReference type="Gene3D" id="2.170.260.10">
    <property type="entry name" value="paz domain"/>
    <property type="match status" value="1"/>
</dbReference>
<keyword evidence="11" id="KW-0460">Magnesium</keyword>
<dbReference type="PROSITE" id="PS51192">
    <property type="entry name" value="HELICASE_ATP_BIND_1"/>
    <property type="match status" value="1"/>
</dbReference>
<dbReference type="PROSITE" id="PS50821">
    <property type="entry name" value="PAZ"/>
    <property type="match status" value="1"/>
</dbReference>
<proteinExistence type="inferred from homology"/>
<feature type="domain" description="RNase III" evidence="17">
    <location>
        <begin position="987"/>
        <end position="1119"/>
    </location>
</feature>
<dbReference type="InterPro" id="IPR014720">
    <property type="entry name" value="dsRBD_dom"/>
</dbReference>
<dbReference type="SMART" id="SM00487">
    <property type="entry name" value="DEXDc"/>
    <property type="match status" value="1"/>
</dbReference>
<evidence type="ECO:0000256" key="3">
    <source>
        <dbReference type="ARBA" id="ARBA00022722"/>
    </source>
</evidence>
<dbReference type="Gene3D" id="3.40.50.300">
    <property type="entry name" value="P-loop containing nucleotide triphosphate hydrolases"/>
    <property type="match status" value="2"/>
</dbReference>
<dbReference type="SUPFAM" id="SSF69065">
    <property type="entry name" value="RNase III domain-like"/>
    <property type="match status" value="2"/>
</dbReference>
<evidence type="ECO:0000256" key="4">
    <source>
        <dbReference type="ARBA" id="ARBA00022723"/>
    </source>
</evidence>
<dbReference type="PROSITE" id="PS51194">
    <property type="entry name" value="HELICASE_CTER"/>
    <property type="match status" value="1"/>
</dbReference>
<dbReference type="PROSITE" id="PS51327">
    <property type="entry name" value="DICER_DSRBF"/>
    <property type="match status" value="1"/>
</dbReference>
<evidence type="ECO:0000256" key="10">
    <source>
        <dbReference type="ARBA" id="ARBA00022840"/>
    </source>
</evidence>
<evidence type="ECO:0000259" key="19">
    <source>
        <dbReference type="PROSITE" id="PS51192"/>
    </source>
</evidence>
<evidence type="ECO:0000259" key="20">
    <source>
        <dbReference type="PROSITE" id="PS51194"/>
    </source>
</evidence>
<dbReference type="Proteomes" id="UP001174677">
    <property type="component" value="Chromosome 10"/>
</dbReference>
<dbReference type="InterPro" id="IPR000999">
    <property type="entry name" value="RNase_III_dom"/>
</dbReference>
<evidence type="ECO:0000313" key="22">
    <source>
        <dbReference type="EMBL" id="KAJ9169244.1"/>
    </source>
</evidence>
<dbReference type="SUPFAM" id="SSF52540">
    <property type="entry name" value="P-loop containing nucleoside triphosphate hydrolases"/>
    <property type="match status" value="1"/>
</dbReference>
<evidence type="ECO:0000256" key="8">
    <source>
        <dbReference type="ARBA" id="ARBA00022801"/>
    </source>
</evidence>
<dbReference type="Pfam" id="PF02170">
    <property type="entry name" value="PAZ"/>
    <property type="match status" value="1"/>
</dbReference>
<evidence type="ECO:0000256" key="14">
    <source>
        <dbReference type="ARBA" id="ARBA00035116"/>
    </source>
</evidence>
<evidence type="ECO:0000256" key="5">
    <source>
        <dbReference type="ARBA" id="ARBA00022737"/>
    </source>
</evidence>
<dbReference type="PROSITE" id="PS50137">
    <property type="entry name" value="DS_RBD"/>
    <property type="match status" value="1"/>
</dbReference>
<dbReference type="PANTHER" id="PTHR14950">
    <property type="entry name" value="DICER-RELATED"/>
    <property type="match status" value="1"/>
</dbReference>
<keyword evidence="13" id="KW-0464">Manganese</keyword>
<keyword evidence="4" id="KW-0479">Metal-binding</keyword>
<dbReference type="PROSITE" id="PS00517">
    <property type="entry name" value="RNASE_3_1"/>
    <property type="match status" value="1"/>
</dbReference>
<name>A0ABQ9LMN8_HEVBR</name>
<evidence type="ECO:0000259" key="18">
    <source>
        <dbReference type="PROSITE" id="PS50821"/>
    </source>
</evidence>
<evidence type="ECO:0000259" key="16">
    <source>
        <dbReference type="PROSITE" id="PS50137"/>
    </source>
</evidence>
<keyword evidence="3" id="KW-0540">Nuclease</keyword>
<dbReference type="SUPFAM" id="SSF101690">
    <property type="entry name" value="PAZ domain"/>
    <property type="match status" value="1"/>
</dbReference>